<name>A0A3N0GK39_9ACTN</name>
<reference evidence="3 4" key="1">
    <citation type="submission" date="2018-11" db="EMBL/GenBank/DDBJ databases">
        <authorList>
            <person name="Li F."/>
        </authorList>
    </citation>
    <scope>NUCLEOTIDE SEQUENCE [LARGE SCALE GENOMIC DNA]</scope>
    <source>
        <strain evidence="3 4">Gsoil 818</strain>
    </source>
</reference>
<dbReference type="SUPFAM" id="SSF53474">
    <property type="entry name" value="alpha/beta-Hydrolases"/>
    <property type="match status" value="1"/>
</dbReference>
<comment type="caution">
    <text evidence="3">The sequence shown here is derived from an EMBL/GenBank/DDBJ whole genome shotgun (WGS) entry which is preliminary data.</text>
</comment>
<dbReference type="Proteomes" id="UP000279994">
    <property type="component" value="Unassembled WGS sequence"/>
</dbReference>
<evidence type="ECO:0000313" key="3">
    <source>
        <dbReference type="EMBL" id="RNM12542.1"/>
    </source>
</evidence>
<dbReference type="InterPro" id="IPR050471">
    <property type="entry name" value="AB_hydrolase"/>
</dbReference>
<dbReference type="InterPro" id="IPR029058">
    <property type="entry name" value="AB_hydrolase_fold"/>
</dbReference>
<sequence length="280" mass="28877">MLERDLRLDDGRTLRVRDTGGRGALAVLWQHGTPNIGTPPAPWAAASERVGLRWIGHDRPGYGGSTPRPGRDVASVAADVAAVADALGLDRFAVAGHSGGGPHALACAALLTGRVTATICISGLAPRDARGLDWYAGMGPADVASLRAAEAGRDARIAHEQAGSGPPEPAPETEPVAADRRALAGRWRWLETVTGPEAGAGLEGLVDDEVAFVSPWGFDPADIAAPTLLLHGAADPVVPSGHARWLAAHIPGADLRIRAGDGHVSVLDAAGDALGWLRER</sequence>
<dbReference type="Gene3D" id="3.40.50.1820">
    <property type="entry name" value="alpha/beta hydrolase"/>
    <property type="match status" value="1"/>
</dbReference>
<keyword evidence="3" id="KW-0378">Hydrolase</keyword>
<protein>
    <submittedName>
        <fullName evidence="3">Alpha/beta hydrolase</fullName>
    </submittedName>
</protein>
<evidence type="ECO:0000259" key="2">
    <source>
        <dbReference type="Pfam" id="PF00561"/>
    </source>
</evidence>
<dbReference type="AlphaFoldDB" id="A0A3N0GK39"/>
<accession>A0A3N0GK39</accession>
<dbReference type="EMBL" id="RJSF01000044">
    <property type="protein sequence ID" value="RNM12542.1"/>
    <property type="molecule type" value="Genomic_DNA"/>
</dbReference>
<feature type="domain" description="AB hydrolase-1" evidence="2">
    <location>
        <begin position="27"/>
        <end position="124"/>
    </location>
</feature>
<dbReference type="OrthoDB" id="9800988at2"/>
<organism evidence="3 4">
    <name type="scientific">Nocardioides pocheonensis</name>
    <dbReference type="NCBI Taxonomy" id="661485"/>
    <lineage>
        <taxon>Bacteria</taxon>
        <taxon>Bacillati</taxon>
        <taxon>Actinomycetota</taxon>
        <taxon>Actinomycetes</taxon>
        <taxon>Propionibacteriales</taxon>
        <taxon>Nocardioidaceae</taxon>
        <taxon>Nocardioides</taxon>
    </lineage>
</organism>
<feature type="region of interest" description="Disordered" evidence="1">
    <location>
        <begin position="157"/>
        <end position="177"/>
    </location>
</feature>
<gene>
    <name evidence="3" type="ORF">EFL26_18095</name>
</gene>
<keyword evidence="4" id="KW-1185">Reference proteome</keyword>
<evidence type="ECO:0000256" key="1">
    <source>
        <dbReference type="SAM" id="MobiDB-lite"/>
    </source>
</evidence>
<dbReference type="InterPro" id="IPR000073">
    <property type="entry name" value="AB_hydrolase_1"/>
</dbReference>
<proteinExistence type="predicted"/>
<dbReference type="Pfam" id="PF00561">
    <property type="entry name" value="Abhydrolase_1"/>
    <property type="match status" value="1"/>
</dbReference>
<dbReference type="GO" id="GO:0016787">
    <property type="term" value="F:hydrolase activity"/>
    <property type="evidence" value="ECO:0007669"/>
    <property type="project" value="UniProtKB-KW"/>
</dbReference>
<evidence type="ECO:0000313" key="4">
    <source>
        <dbReference type="Proteomes" id="UP000279994"/>
    </source>
</evidence>
<dbReference type="PANTHER" id="PTHR43433:SF10">
    <property type="entry name" value="AB HYDROLASE-1 DOMAIN-CONTAINING PROTEIN"/>
    <property type="match status" value="1"/>
</dbReference>
<dbReference type="RefSeq" id="WP_123224305.1">
    <property type="nucleotide sequence ID" value="NZ_RJSF01000044.1"/>
</dbReference>
<dbReference type="PANTHER" id="PTHR43433">
    <property type="entry name" value="HYDROLASE, ALPHA/BETA FOLD FAMILY PROTEIN"/>
    <property type="match status" value="1"/>
</dbReference>